<gene>
    <name evidence="1" type="ORF">PsorP6_016069</name>
</gene>
<keyword evidence="2" id="KW-1185">Reference proteome</keyword>
<sequence length="102" mass="11725">MQLNHFLDSRRCSDLRYCSLVIFKLAVRVGSVSVRNVHFLYNVFLFQPTDLVAVFANALNGAFSVSVRHLVSRMRVLWYPSNKKEFVRLAPVGVIYSWSKTA</sequence>
<proteinExistence type="predicted"/>
<comment type="caution">
    <text evidence="1">The sequence shown here is derived from an EMBL/GenBank/DDBJ whole genome shotgun (WGS) entry which is preliminary data.</text>
</comment>
<accession>A0ACC0WQR8</accession>
<reference evidence="1 2" key="1">
    <citation type="journal article" date="2022" name="bioRxiv">
        <title>The genome of the oomycete Peronosclerospora sorghi, a cosmopolitan pathogen of maize and sorghum, is inflated with dispersed pseudogenes.</title>
        <authorList>
            <person name="Fletcher K."/>
            <person name="Martin F."/>
            <person name="Isakeit T."/>
            <person name="Cavanaugh K."/>
            <person name="Magill C."/>
            <person name="Michelmore R."/>
        </authorList>
    </citation>
    <scope>NUCLEOTIDE SEQUENCE [LARGE SCALE GENOMIC DNA]</scope>
    <source>
        <strain evidence="1">P6</strain>
    </source>
</reference>
<dbReference type="EMBL" id="CM047589">
    <property type="protein sequence ID" value="KAI9920326.1"/>
    <property type="molecule type" value="Genomic_DNA"/>
</dbReference>
<name>A0ACC0WQR8_9STRA</name>
<evidence type="ECO:0000313" key="2">
    <source>
        <dbReference type="Proteomes" id="UP001163321"/>
    </source>
</evidence>
<dbReference type="Proteomes" id="UP001163321">
    <property type="component" value="Chromosome 10"/>
</dbReference>
<evidence type="ECO:0000313" key="1">
    <source>
        <dbReference type="EMBL" id="KAI9920326.1"/>
    </source>
</evidence>
<organism evidence="1 2">
    <name type="scientific">Peronosclerospora sorghi</name>
    <dbReference type="NCBI Taxonomy" id="230839"/>
    <lineage>
        <taxon>Eukaryota</taxon>
        <taxon>Sar</taxon>
        <taxon>Stramenopiles</taxon>
        <taxon>Oomycota</taxon>
        <taxon>Peronosporomycetes</taxon>
        <taxon>Peronosporales</taxon>
        <taxon>Peronosporaceae</taxon>
        <taxon>Peronosclerospora</taxon>
    </lineage>
</organism>
<protein>
    <submittedName>
        <fullName evidence="1">Uncharacterized protein</fullName>
    </submittedName>
</protein>